<dbReference type="SMART" id="SM00393">
    <property type="entry name" value="R3H"/>
    <property type="match status" value="1"/>
</dbReference>
<dbReference type="SUPFAM" id="SSF82708">
    <property type="entry name" value="R3H domain"/>
    <property type="match status" value="1"/>
</dbReference>
<dbReference type="Gene3D" id="3.30.1370.50">
    <property type="entry name" value="R3H-like domain"/>
    <property type="match status" value="1"/>
</dbReference>
<dbReference type="AlphaFoldDB" id="A0A921F1P5"/>
<sequence>MSADEKQESDDILVEEGEVAGDYLEGLLDILDYDGDIDLDVEGDRATVTVDGSDDLKNLVGGDGKVLEALQELTRLTVQQELGSRSRLMLDISGWRATRKVELASMARDVAESVKVSQESADLSPMSPFERKVVHDAIAEFDGVRSDSSGQEPDRFVVIHPV</sequence>
<dbReference type="PANTHER" id="PTHR35800">
    <property type="entry name" value="PROTEIN JAG"/>
    <property type="match status" value="1"/>
</dbReference>
<protein>
    <submittedName>
        <fullName evidence="2">Single-stranded DNA-binding protein</fullName>
    </submittedName>
</protein>
<dbReference type="GO" id="GO:0003677">
    <property type="term" value="F:DNA binding"/>
    <property type="evidence" value="ECO:0007669"/>
    <property type="project" value="UniProtKB-KW"/>
</dbReference>
<keyword evidence="2" id="KW-0238">DNA-binding</keyword>
<dbReference type="CDD" id="cd02644">
    <property type="entry name" value="R3H_jag"/>
    <property type="match status" value="1"/>
</dbReference>
<dbReference type="InterPro" id="IPR001374">
    <property type="entry name" value="R3H_dom"/>
</dbReference>
<evidence type="ECO:0000313" key="3">
    <source>
        <dbReference type="Proteomes" id="UP000776650"/>
    </source>
</evidence>
<accession>A0A921F1P5</accession>
<dbReference type="Pfam" id="PF01424">
    <property type="entry name" value="R3H"/>
    <property type="match status" value="1"/>
</dbReference>
<dbReference type="PANTHER" id="PTHR35800:SF1">
    <property type="entry name" value="RNA-BINDING PROTEIN KHPB"/>
    <property type="match status" value="1"/>
</dbReference>
<dbReference type="EMBL" id="DYXM01000076">
    <property type="protein sequence ID" value="HJE90176.1"/>
    <property type="molecule type" value="Genomic_DNA"/>
</dbReference>
<reference evidence="2" key="1">
    <citation type="journal article" date="2021" name="PeerJ">
        <title>Extensive microbial diversity within the chicken gut microbiome revealed by metagenomics and culture.</title>
        <authorList>
            <person name="Gilroy R."/>
            <person name="Ravi A."/>
            <person name="Getino M."/>
            <person name="Pursley I."/>
            <person name="Horton D.L."/>
            <person name="Alikhan N.F."/>
            <person name="Baker D."/>
            <person name="Gharbi K."/>
            <person name="Hall N."/>
            <person name="Watson M."/>
            <person name="Adriaenssens E.M."/>
            <person name="Foster-Nyarko E."/>
            <person name="Jarju S."/>
            <person name="Secka A."/>
            <person name="Antonio M."/>
            <person name="Oren A."/>
            <person name="Chaudhuri R.R."/>
            <person name="La Ragione R."/>
            <person name="Hildebrand F."/>
            <person name="Pallen M.J."/>
        </authorList>
    </citation>
    <scope>NUCLEOTIDE SEQUENCE</scope>
    <source>
        <strain evidence="2">ChiGjej1B1-18357</strain>
    </source>
</reference>
<dbReference type="Proteomes" id="UP000776650">
    <property type="component" value="Unassembled WGS sequence"/>
</dbReference>
<dbReference type="InterPro" id="IPR015946">
    <property type="entry name" value="KH_dom-like_a/b"/>
</dbReference>
<name>A0A921F1P5_9ACTN</name>
<dbReference type="InterPro" id="IPR036867">
    <property type="entry name" value="R3H_dom_sf"/>
</dbReference>
<evidence type="ECO:0000313" key="2">
    <source>
        <dbReference type="EMBL" id="HJE90176.1"/>
    </source>
</evidence>
<feature type="domain" description="R3H" evidence="1">
    <location>
        <begin position="97"/>
        <end position="162"/>
    </location>
</feature>
<reference evidence="2" key="2">
    <citation type="submission" date="2021-09" db="EMBL/GenBank/DDBJ databases">
        <authorList>
            <person name="Gilroy R."/>
        </authorList>
    </citation>
    <scope>NUCLEOTIDE SEQUENCE</scope>
    <source>
        <strain evidence="2">ChiGjej1B1-18357</strain>
    </source>
</reference>
<comment type="caution">
    <text evidence="2">The sequence shown here is derived from an EMBL/GenBank/DDBJ whole genome shotgun (WGS) entry which is preliminary data.</text>
</comment>
<evidence type="ECO:0000259" key="1">
    <source>
        <dbReference type="PROSITE" id="PS51061"/>
    </source>
</evidence>
<organism evidence="2 3">
    <name type="scientific">Dietzia timorensis</name>
    <dbReference type="NCBI Taxonomy" id="499555"/>
    <lineage>
        <taxon>Bacteria</taxon>
        <taxon>Bacillati</taxon>
        <taxon>Actinomycetota</taxon>
        <taxon>Actinomycetes</taxon>
        <taxon>Mycobacteriales</taxon>
        <taxon>Dietziaceae</taxon>
        <taxon>Dietzia</taxon>
    </lineage>
</organism>
<dbReference type="RefSeq" id="WP_303911130.1">
    <property type="nucleotide sequence ID" value="NZ_DYXM01000076.1"/>
</dbReference>
<dbReference type="InterPro" id="IPR039247">
    <property type="entry name" value="KhpB"/>
</dbReference>
<dbReference type="CDD" id="cd02414">
    <property type="entry name" value="KH-II_Jag"/>
    <property type="match status" value="1"/>
</dbReference>
<dbReference type="PROSITE" id="PS51061">
    <property type="entry name" value="R3H"/>
    <property type="match status" value="1"/>
</dbReference>
<dbReference type="InterPro" id="IPR038008">
    <property type="entry name" value="Jag_KH"/>
</dbReference>
<gene>
    <name evidence="2" type="ORF">K8V11_04110</name>
</gene>
<dbReference type="Gene3D" id="3.30.300.20">
    <property type="match status" value="1"/>
</dbReference>
<proteinExistence type="predicted"/>
<dbReference type="InterPro" id="IPR034079">
    <property type="entry name" value="R3H_KhpB"/>
</dbReference>
<dbReference type="GO" id="GO:0003723">
    <property type="term" value="F:RNA binding"/>
    <property type="evidence" value="ECO:0007669"/>
    <property type="project" value="InterPro"/>
</dbReference>